<protein>
    <recommendedName>
        <fullName evidence="4">DUF1302 domain-containing protein</fullName>
    </recommendedName>
</protein>
<reference evidence="3" key="1">
    <citation type="submission" date="2017-08" db="EMBL/GenBank/DDBJ databases">
        <title>A dynamic microbial community with high functional redundancy inhabits the cold, oxic subseafloor aquifer.</title>
        <authorList>
            <person name="Tully B.J."/>
            <person name="Wheat C.G."/>
            <person name="Glazer B.T."/>
            <person name="Huber J.A."/>
        </authorList>
    </citation>
    <scope>NUCLEOTIDE SEQUENCE [LARGE SCALE GENOMIC DNA]</scope>
</reference>
<name>A0A2A4X1Q1_9GAMM</name>
<dbReference type="Proteomes" id="UP000218767">
    <property type="component" value="Unassembled WGS sequence"/>
</dbReference>
<sequence>MTPNVAKFYPRASHHLLLAFLAIACIRPSLAQNNFFNTIDVDIETNDSRANENFSLIGWVTQKVSQGIERPGTLFSRQDRDLNRIETSLFAQLDTKLGEGFDFRVSGKVYHDEVYRLDEGIDYSSDETNEFRNRFEVRDFYIEKQYNNGFYFKLGNQILAWGLAEYSRVTDLINTEDQYTFAQQDLEDIRLQVPAALLSYSTGEWTFDGVVTHRANKNYTAPIGDEFDQFVALRQAGIRIERGSPDIEEEYFFRASTHLSQGDLQLVAGEFNNNALSLEEITAERSVNPRFQYGQNRMRAFGVAANWADGSWLYFGELGLHLDKAVIPNRDSIFRQLGGWDEKDQVLSVFGVEYNGFRNLLLTFELDSIRTKNHDAFMYADKNQTSFGARLYWTALNEKLTVVAVRNELANEAGQVSRVSVDYSWSDSVEVGLLWVDYGSDRDSIFYNFRNNDILQVHLRYNFQI</sequence>
<keyword evidence="1" id="KW-0732">Signal</keyword>
<evidence type="ECO:0008006" key="4">
    <source>
        <dbReference type="Google" id="ProtNLM"/>
    </source>
</evidence>
<evidence type="ECO:0000313" key="2">
    <source>
        <dbReference type="EMBL" id="PCI76424.1"/>
    </source>
</evidence>
<dbReference type="AlphaFoldDB" id="A0A2A4X1Q1"/>
<dbReference type="EMBL" id="NVUL01000057">
    <property type="protein sequence ID" value="PCI76424.1"/>
    <property type="molecule type" value="Genomic_DNA"/>
</dbReference>
<dbReference type="Pfam" id="PF06980">
    <property type="entry name" value="DUF1302"/>
    <property type="match status" value="1"/>
</dbReference>
<evidence type="ECO:0000313" key="3">
    <source>
        <dbReference type="Proteomes" id="UP000218767"/>
    </source>
</evidence>
<proteinExistence type="predicted"/>
<gene>
    <name evidence="2" type="ORF">COB20_10645</name>
</gene>
<evidence type="ECO:0000256" key="1">
    <source>
        <dbReference type="SAM" id="SignalP"/>
    </source>
</evidence>
<accession>A0A2A4X1Q1</accession>
<comment type="caution">
    <text evidence="2">The sequence shown here is derived from an EMBL/GenBank/DDBJ whole genome shotgun (WGS) entry which is preliminary data.</text>
</comment>
<dbReference type="PROSITE" id="PS51257">
    <property type="entry name" value="PROKAR_LIPOPROTEIN"/>
    <property type="match status" value="1"/>
</dbReference>
<organism evidence="2 3">
    <name type="scientific">SAR86 cluster bacterium</name>
    <dbReference type="NCBI Taxonomy" id="2030880"/>
    <lineage>
        <taxon>Bacteria</taxon>
        <taxon>Pseudomonadati</taxon>
        <taxon>Pseudomonadota</taxon>
        <taxon>Gammaproteobacteria</taxon>
        <taxon>SAR86 cluster</taxon>
    </lineage>
</organism>
<feature type="signal peptide" evidence="1">
    <location>
        <begin position="1"/>
        <end position="31"/>
    </location>
</feature>
<feature type="chain" id="PRO_5012585258" description="DUF1302 domain-containing protein" evidence="1">
    <location>
        <begin position="32"/>
        <end position="465"/>
    </location>
</feature>
<dbReference type="InterPro" id="IPR010727">
    <property type="entry name" value="DUF1302"/>
</dbReference>